<proteinExistence type="predicted"/>
<keyword evidence="4" id="KW-1185">Reference proteome</keyword>
<dbReference type="SUPFAM" id="SSF89260">
    <property type="entry name" value="Collagen-binding domain"/>
    <property type="match status" value="1"/>
</dbReference>
<feature type="region of interest" description="Disordered" evidence="1">
    <location>
        <begin position="105"/>
        <end position="211"/>
    </location>
</feature>
<reference evidence="3 4" key="1">
    <citation type="submission" date="2012-05" db="EMBL/GenBank/DDBJ databases">
        <title>Finished chromosome of genome of Oscillatoria sp. PCC 7112.</title>
        <authorList>
            <consortium name="US DOE Joint Genome Institute"/>
            <person name="Gugger M."/>
            <person name="Coursin T."/>
            <person name="Rippka R."/>
            <person name="Tandeau De Marsac N."/>
            <person name="Huntemann M."/>
            <person name="Wei C.-L."/>
            <person name="Han J."/>
            <person name="Detter J.C."/>
            <person name="Han C."/>
            <person name="Tapia R."/>
            <person name="Davenport K."/>
            <person name="Daligault H."/>
            <person name="Erkkila T."/>
            <person name="Gu W."/>
            <person name="Munk A.C.C."/>
            <person name="Teshima H."/>
            <person name="Xu Y."/>
            <person name="Chain P."/>
            <person name="Chen A."/>
            <person name="Krypides N."/>
            <person name="Mavromatis K."/>
            <person name="Markowitz V."/>
            <person name="Szeto E."/>
            <person name="Ivanova N."/>
            <person name="Mikhailova N."/>
            <person name="Ovchinnikova G."/>
            <person name="Pagani I."/>
            <person name="Pati A."/>
            <person name="Goodwin L."/>
            <person name="Peters L."/>
            <person name="Pitluck S."/>
            <person name="Woyke T."/>
            <person name="Kerfeld C."/>
        </authorList>
    </citation>
    <scope>NUCLEOTIDE SEQUENCE [LARGE SCALE GENOMIC DNA]</scope>
    <source>
        <strain evidence="3 4">PCC 7112</strain>
    </source>
</reference>
<dbReference type="InterPro" id="IPR007280">
    <property type="entry name" value="Peptidase_C_arc/bac"/>
</dbReference>
<evidence type="ECO:0000259" key="2">
    <source>
        <dbReference type="Pfam" id="PF04151"/>
    </source>
</evidence>
<dbReference type="RefSeq" id="WP_015179226.1">
    <property type="nucleotide sequence ID" value="NC_019729.1"/>
</dbReference>
<dbReference type="Gene3D" id="2.60.120.380">
    <property type="match status" value="1"/>
</dbReference>
<dbReference type="OrthoDB" id="471691at2"/>
<protein>
    <submittedName>
        <fullName evidence="3">Peptidase domain protein</fullName>
    </submittedName>
</protein>
<accession>K9VS52</accession>
<dbReference type="Pfam" id="PF04151">
    <property type="entry name" value="PPC"/>
    <property type="match status" value="1"/>
</dbReference>
<feature type="compositionally biased region" description="Polar residues" evidence="1">
    <location>
        <begin position="191"/>
        <end position="202"/>
    </location>
</feature>
<dbReference type="eggNOG" id="ENOG502ZFQY">
    <property type="taxonomic scope" value="Bacteria"/>
</dbReference>
<gene>
    <name evidence="3" type="ORF">Osc7112_5817</name>
</gene>
<dbReference type="Proteomes" id="UP000010478">
    <property type="component" value="Chromosome"/>
</dbReference>
<dbReference type="AlphaFoldDB" id="K9VS52"/>
<dbReference type="HOGENOM" id="CLU_1303887_0_0_3"/>
<sequence length="211" mass="22182">MTELNIGALTDSTSYTGSIDTTNIFDLYKFNINSPGSFKFAIDGLSGNADVFLLNSSGAPLYSSTNAGTEAETIIVDSLLAGDYSLKVSQISDDIKYTLNLAPTSTQKSSDADTLIGAQSDSPLPSNSAATSEKPTANKDVITGTPVDEKTVTAETTSTTTDKPVTTDSETTLTSEPEKPLATTEYAAEITSITTDKPVTTDSELRKNSHI</sequence>
<organism evidence="3 4">
    <name type="scientific">Phormidium nigroviride PCC 7112</name>
    <dbReference type="NCBI Taxonomy" id="179408"/>
    <lineage>
        <taxon>Bacteria</taxon>
        <taxon>Bacillati</taxon>
        <taxon>Cyanobacteriota</taxon>
        <taxon>Cyanophyceae</taxon>
        <taxon>Oscillatoriophycideae</taxon>
        <taxon>Oscillatoriales</taxon>
        <taxon>Oscillatoriaceae</taxon>
        <taxon>Phormidium</taxon>
    </lineage>
</organism>
<name>K9VS52_9CYAN</name>
<dbReference type="KEGG" id="oni:Osc7112_5817"/>
<feature type="compositionally biased region" description="Polar residues" evidence="1">
    <location>
        <begin position="117"/>
        <end position="135"/>
    </location>
</feature>
<evidence type="ECO:0000313" key="3">
    <source>
        <dbReference type="EMBL" id="AFZ10025.1"/>
    </source>
</evidence>
<dbReference type="EMBL" id="CP003614">
    <property type="protein sequence ID" value="AFZ10025.1"/>
    <property type="molecule type" value="Genomic_DNA"/>
</dbReference>
<feature type="compositionally biased region" description="Low complexity" evidence="1">
    <location>
        <begin position="153"/>
        <end position="172"/>
    </location>
</feature>
<feature type="domain" description="Peptidase C-terminal archaeal/bacterial" evidence="2">
    <location>
        <begin position="26"/>
        <end position="89"/>
    </location>
</feature>
<evidence type="ECO:0000313" key="4">
    <source>
        <dbReference type="Proteomes" id="UP000010478"/>
    </source>
</evidence>
<evidence type="ECO:0000256" key="1">
    <source>
        <dbReference type="SAM" id="MobiDB-lite"/>
    </source>
</evidence>